<dbReference type="HAMAP" id="MF_00338">
    <property type="entry name" value="UPF0145"/>
    <property type="match status" value="1"/>
</dbReference>
<dbReference type="PANTHER" id="PTHR34068">
    <property type="entry name" value="UPF0145 PROTEIN YBJQ"/>
    <property type="match status" value="1"/>
</dbReference>
<dbReference type="Proteomes" id="UP000199424">
    <property type="component" value="Unassembled WGS sequence"/>
</dbReference>
<proteinExistence type="inferred from homology"/>
<name>A0A1I6GCI5_9GAMM</name>
<dbReference type="AlphaFoldDB" id="A0A1I6GCI5"/>
<dbReference type="SUPFAM" id="SSF117782">
    <property type="entry name" value="YbjQ-like"/>
    <property type="match status" value="1"/>
</dbReference>
<dbReference type="RefSeq" id="WP_092854881.1">
    <property type="nucleotide sequence ID" value="NZ_FOYU01000001.1"/>
</dbReference>
<dbReference type="Pfam" id="PF01906">
    <property type="entry name" value="YbjQ_1"/>
    <property type="match status" value="1"/>
</dbReference>
<dbReference type="InterPro" id="IPR035439">
    <property type="entry name" value="UPF0145_dom_sf"/>
</dbReference>
<dbReference type="EMBL" id="FOYU01000001">
    <property type="protein sequence ID" value="SFR39841.1"/>
    <property type="molecule type" value="Genomic_DNA"/>
</dbReference>
<organism evidence="3 4">
    <name type="scientific">Pseudidiomarina maritima</name>
    <dbReference type="NCBI Taxonomy" id="519453"/>
    <lineage>
        <taxon>Bacteria</taxon>
        <taxon>Pseudomonadati</taxon>
        <taxon>Pseudomonadota</taxon>
        <taxon>Gammaproteobacteria</taxon>
        <taxon>Alteromonadales</taxon>
        <taxon>Idiomarinaceae</taxon>
        <taxon>Pseudidiomarina</taxon>
    </lineage>
</organism>
<evidence type="ECO:0000313" key="4">
    <source>
        <dbReference type="Proteomes" id="UP000199424"/>
    </source>
</evidence>
<protein>
    <recommendedName>
        <fullName evidence="2">UPF0145 protein SAMN04488070_0469</fullName>
    </recommendedName>
</protein>
<evidence type="ECO:0000313" key="3">
    <source>
        <dbReference type="EMBL" id="SFR39841.1"/>
    </source>
</evidence>
<reference evidence="4" key="1">
    <citation type="submission" date="2016-10" db="EMBL/GenBank/DDBJ databases">
        <authorList>
            <person name="Varghese N."/>
            <person name="Submissions S."/>
        </authorList>
    </citation>
    <scope>NUCLEOTIDE SEQUENCE [LARGE SCALE GENOMIC DNA]</scope>
    <source>
        <strain evidence="4">CGMCC 1.7285</strain>
    </source>
</reference>
<gene>
    <name evidence="3" type="ORF">SAMN04488070_0469</name>
</gene>
<accession>A0A1I6GCI5</accession>
<keyword evidence="4" id="KW-1185">Reference proteome</keyword>
<evidence type="ECO:0000256" key="2">
    <source>
        <dbReference type="HAMAP-Rule" id="MF_00338"/>
    </source>
</evidence>
<sequence>MKTILVVNSDRIAGYDITEHLGLVRGNTIRARHLGRDILAAFRNIVGGEIHDYTKLLAESREQALDRLVDEARSLDADAVIDVRFSTSMLAHGAAELLAYGTAVKLLRVKS</sequence>
<dbReference type="InterPro" id="IPR002765">
    <property type="entry name" value="UPF0145_YbjQ-like"/>
</dbReference>
<dbReference type="PANTHER" id="PTHR34068:SF2">
    <property type="entry name" value="UPF0145 PROTEIN SCO3412"/>
    <property type="match status" value="1"/>
</dbReference>
<comment type="similarity">
    <text evidence="1 2">Belongs to the UPF0145 family.</text>
</comment>
<dbReference type="Gene3D" id="3.30.110.70">
    <property type="entry name" value="Hypothetical protein apc22750. Chain B"/>
    <property type="match status" value="1"/>
</dbReference>
<evidence type="ECO:0000256" key="1">
    <source>
        <dbReference type="ARBA" id="ARBA00010751"/>
    </source>
</evidence>